<gene>
    <name evidence="1" type="ORF">BE08_33035</name>
</gene>
<comment type="caution">
    <text evidence="1">The sequence shown here is derived from an EMBL/GenBank/DDBJ whole genome shotgun (WGS) entry which is preliminary data.</text>
</comment>
<accession>A0A150P275</accession>
<proteinExistence type="predicted"/>
<evidence type="ECO:0000313" key="1">
    <source>
        <dbReference type="EMBL" id="KYF49448.1"/>
    </source>
</evidence>
<dbReference type="EMBL" id="JELY01003358">
    <property type="protein sequence ID" value="KYF49448.1"/>
    <property type="molecule type" value="Genomic_DNA"/>
</dbReference>
<sequence>MLTDEQLAIAWKGFTPPAGWARWQKDYLDFLTWVRNASEPELRTEAAQRKLWNARAITPAGYGDAINVDALLGDPEFVDVIVGLRGRAWPSDVAARAAEIQAEYERILGMAVAREVKPRPHAKLQRLVGALVPAELSCVLSYDAVRNIAKLLLGDASDPPIVAQVKMRARLRSVLGDENTLAEHVQRSTFCWWLHENYDRLSAGQMPPWNNGDEPADAGAMPPPDDKLPPLVVWPFAKQYVGYLAVRNFAGAYRALVQAALPGLSQDDLVGVLQASGSFDKVPAPTLRQLIIRAKGLGFIEQRDGLLYATKDGDELLGSEQPTILIERFLERVFGFAHLLRYVDEHRGATDAAVVDALQKIYPTWTTAGVPNDLRSWSLYLGLLKRDESHGLHLTEYGAAWAARLPKELPKPPAEEIIDTSPPGGTTADTTKEIQYPGFDAILARFKSDPEIADFVFDERQLASLHAAWRSNPRKRFVLLSGLSGTGKTAVTLCYSRAVCDLMGLSPSEHREIVPVSPDWRDPSGLLGYFNALHANPTFQAEPALRLVLRAAADPGRPYFLILDEMNLARVERYFAPFLSAMETGKELVLHANGAEVNDVPPRVPWPKNLHIAGTVNMDETTHPFSDKVLDRAFTLEFWDVDLERFFERAAARSQGKRLPDVEAALLELHDAMRAVRRHFGYRTAGEVLAFMHAVPELGGAAQEAFLDQAVFSKVLPRLRGEDSPAFKGALEALLGICKRRGLTLCEEKLANMMELLKRTGVTRFWA</sequence>
<reference evidence="1 2" key="1">
    <citation type="submission" date="2014-02" db="EMBL/GenBank/DDBJ databases">
        <title>The small core and large imbalanced accessory genome model reveals a collaborative survival strategy of Sorangium cellulosum strains in nature.</title>
        <authorList>
            <person name="Han K."/>
            <person name="Peng R."/>
            <person name="Blom J."/>
            <person name="Li Y.-Z."/>
        </authorList>
    </citation>
    <scope>NUCLEOTIDE SEQUENCE [LARGE SCALE GENOMIC DNA]</scope>
    <source>
        <strain evidence="1 2">So0157-25</strain>
    </source>
</reference>
<dbReference type="InterPro" id="IPR027417">
    <property type="entry name" value="P-loop_NTPase"/>
</dbReference>
<evidence type="ECO:0008006" key="3">
    <source>
        <dbReference type="Google" id="ProtNLM"/>
    </source>
</evidence>
<dbReference type="Gene3D" id="3.40.50.300">
    <property type="entry name" value="P-loop containing nucleotide triphosphate hydrolases"/>
    <property type="match status" value="1"/>
</dbReference>
<dbReference type="SUPFAM" id="SSF52540">
    <property type="entry name" value="P-loop containing nucleoside triphosphate hydrolases"/>
    <property type="match status" value="1"/>
</dbReference>
<name>A0A150P275_SORCE</name>
<dbReference type="Proteomes" id="UP000075420">
    <property type="component" value="Unassembled WGS sequence"/>
</dbReference>
<evidence type="ECO:0000313" key="2">
    <source>
        <dbReference type="Proteomes" id="UP000075420"/>
    </source>
</evidence>
<dbReference type="AlphaFoldDB" id="A0A150P275"/>
<organism evidence="1 2">
    <name type="scientific">Sorangium cellulosum</name>
    <name type="common">Polyangium cellulosum</name>
    <dbReference type="NCBI Taxonomy" id="56"/>
    <lineage>
        <taxon>Bacteria</taxon>
        <taxon>Pseudomonadati</taxon>
        <taxon>Myxococcota</taxon>
        <taxon>Polyangia</taxon>
        <taxon>Polyangiales</taxon>
        <taxon>Polyangiaceae</taxon>
        <taxon>Sorangium</taxon>
    </lineage>
</organism>
<protein>
    <recommendedName>
        <fullName evidence="3">Restriction endonuclease</fullName>
    </recommendedName>
</protein>